<geneLocation type="plasmid" evidence="2 3">
    <name>unnamed2</name>
</geneLocation>
<evidence type="ECO:0000256" key="1">
    <source>
        <dbReference type="SAM" id="MobiDB-lite"/>
    </source>
</evidence>
<evidence type="ECO:0000313" key="2">
    <source>
        <dbReference type="EMBL" id="QIK42187.1"/>
    </source>
</evidence>
<dbReference type="AlphaFoldDB" id="A0A6G7VQW9"/>
<name>A0A6G7VQW9_9RHOB</name>
<accession>A0A6G7VQW9</accession>
<reference evidence="2 3" key="1">
    <citation type="submission" date="2020-03" db="EMBL/GenBank/DDBJ databases">
        <title>Complete genome sequence of Monaibacterium sp. ALG8 with diverse plasmids.</title>
        <authorList>
            <person name="Sun C."/>
        </authorList>
    </citation>
    <scope>NUCLEOTIDE SEQUENCE [LARGE SCALE GENOMIC DNA]</scope>
    <source>
        <strain evidence="2 3">ALG8</strain>
        <plasmid evidence="2 3">unnamed2</plasmid>
    </source>
</reference>
<dbReference type="EMBL" id="CP049813">
    <property type="protein sequence ID" value="QIK42187.1"/>
    <property type="molecule type" value="Genomic_DNA"/>
</dbReference>
<dbReference type="KEGG" id="mon:G8E03_15130"/>
<feature type="compositionally biased region" description="Basic and acidic residues" evidence="1">
    <location>
        <begin position="16"/>
        <end position="45"/>
    </location>
</feature>
<feature type="region of interest" description="Disordered" evidence="1">
    <location>
        <begin position="1"/>
        <end position="59"/>
    </location>
</feature>
<dbReference type="Proteomes" id="UP000500791">
    <property type="component" value="Plasmid unnamed2"/>
</dbReference>
<keyword evidence="3" id="KW-1185">Reference proteome</keyword>
<sequence length="59" mass="6597">MPFIKPPHTNAQPGECELHAHDNTAGTDRKPDFSDIHIDEEDRRSVIARGPVASTHFPH</sequence>
<keyword evidence="2" id="KW-0614">Plasmid</keyword>
<evidence type="ECO:0000313" key="3">
    <source>
        <dbReference type="Proteomes" id="UP000500791"/>
    </source>
</evidence>
<dbReference type="RefSeq" id="WP_166194465.1">
    <property type="nucleotide sequence ID" value="NZ_CP049813.1"/>
</dbReference>
<gene>
    <name evidence="2" type="ORF">G8E03_15130</name>
</gene>
<organism evidence="2 3">
    <name type="scientific">Pontivivens nitratireducens</name>
    <dbReference type="NCBI Taxonomy" id="2758038"/>
    <lineage>
        <taxon>Bacteria</taxon>
        <taxon>Pseudomonadati</taxon>
        <taxon>Pseudomonadota</taxon>
        <taxon>Alphaproteobacteria</taxon>
        <taxon>Rhodobacterales</taxon>
        <taxon>Paracoccaceae</taxon>
        <taxon>Pontivivens</taxon>
    </lineage>
</organism>
<protein>
    <submittedName>
        <fullName evidence="2">Uncharacterized protein</fullName>
    </submittedName>
</protein>
<proteinExistence type="predicted"/>